<dbReference type="PANTHER" id="PTHR43732:SF1">
    <property type="entry name" value="RIBOSE 5-PHOSPHATE ISOMERASE"/>
    <property type="match status" value="1"/>
</dbReference>
<dbReference type="Gene3D" id="3.40.1400.10">
    <property type="entry name" value="Sugar-phosphate isomerase, RpiB/LacA/LacB"/>
    <property type="match status" value="1"/>
</dbReference>
<dbReference type="NCBIfam" id="NF004051">
    <property type="entry name" value="PRK05571.1"/>
    <property type="match status" value="1"/>
</dbReference>
<evidence type="ECO:0000256" key="3">
    <source>
        <dbReference type="PIRSR" id="PIRSR005384-1"/>
    </source>
</evidence>
<dbReference type="InterPro" id="IPR051812">
    <property type="entry name" value="SPI_LacAB/RpiB"/>
</dbReference>
<dbReference type="AlphaFoldDB" id="A0A6I2MA42"/>
<dbReference type="Proteomes" id="UP000441585">
    <property type="component" value="Unassembled WGS sequence"/>
</dbReference>
<dbReference type="InterPro" id="IPR003500">
    <property type="entry name" value="RpiB_LacA_LacB"/>
</dbReference>
<keyword evidence="5" id="KW-1185">Reference proteome</keyword>
<evidence type="ECO:0000313" key="5">
    <source>
        <dbReference type="Proteomes" id="UP000441585"/>
    </source>
</evidence>
<dbReference type="GO" id="GO:0005975">
    <property type="term" value="P:carbohydrate metabolic process"/>
    <property type="evidence" value="ECO:0007669"/>
    <property type="project" value="InterPro"/>
</dbReference>
<comment type="similarity">
    <text evidence="1">Belongs to the LacAB/RpiB family.</text>
</comment>
<accession>A0A6I2MA42</accession>
<dbReference type="Pfam" id="PF02502">
    <property type="entry name" value="LacAB_rpiB"/>
    <property type="match status" value="1"/>
</dbReference>
<dbReference type="EMBL" id="WKKF01000001">
    <property type="protein sequence ID" value="MRX53816.1"/>
    <property type="molecule type" value="Genomic_DNA"/>
</dbReference>
<evidence type="ECO:0000313" key="4">
    <source>
        <dbReference type="EMBL" id="MRX53816.1"/>
    </source>
</evidence>
<feature type="active site" description="Proton acceptor" evidence="3">
    <location>
        <position position="65"/>
    </location>
</feature>
<protein>
    <submittedName>
        <fullName evidence="4">RpiB/LacA/LacB family sugar-phosphate isomerase</fullName>
    </submittedName>
</protein>
<gene>
    <name evidence="4" type="ORF">GJU41_07505</name>
</gene>
<name>A0A6I2MA42_9BACI</name>
<reference evidence="4 5" key="1">
    <citation type="submission" date="2019-11" db="EMBL/GenBank/DDBJ databases">
        <title>Bacillus idriensis genome.</title>
        <authorList>
            <person name="Konopka E.N."/>
            <person name="Newman J.D."/>
        </authorList>
    </citation>
    <scope>NUCLEOTIDE SEQUENCE [LARGE SCALE GENOMIC DNA]</scope>
    <source>
        <strain evidence="4 5">DSM 19097</strain>
    </source>
</reference>
<dbReference type="NCBIfam" id="TIGR00689">
    <property type="entry name" value="rpiB_lacA_lacB"/>
    <property type="match status" value="1"/>
</dbReference>
<dbReference type="GO" id="GO:0016861">
    <property type="term" value="F:intramolecular oxidoreductase activity, interconverting aldoses and ketoses"/>
    <property type="evidence" value="ECO:0007669"/>
    <property type="project" value="UniProtKB-ARBA"/>
</dbReference>
<evidence type="ECO:0000256" key="2">
    <source>
        <dbReference type="ARBA" id="ARBA00023235"/>
    </source>
</evidence>
<comment type="caution">
    <text evidence="4">The sequence shown here is derived from an EMBL/GenBank/DDBJ whole genome shotgun (WGS) entry which is preliminary data.</text>
</comment>
<feature type="active site" description="Proton donor" evidence="3">
    <location>
        <position position="98"/>
    </location>
</feature>
<sequence>MKIIVGGDHAGFPLKQQVVNAIKNLGHEVEDFGCFSSDPIDFPDITKKVCEAVLNGEAERAILVCGTGVGACIAANKIPGIRASVCHDIYSSHQCVEHDDVNVMCIGAQIIGPVIMSELVESFLNAAFSTEEEFRRRVRKLHLMENEYAQKIVNLKTK</sequence>
<proteinExistence type="inferred from homology"/>
<dbReference type="SUPFAM" id="SSF89623">
    <property type="entry name" value="Ribose/Galactose isomerase RpiB/AlsB"/>
    <property type="match status" value="1"/>
</dbReference>
<dbReference type="PANTHER" id="PTHR43732">
    <property type="entry name" value="RIBOSE 5-PHOSPHATE ISOMERASE-RELATED"/>
    <property type="match status" value="1"/>
</dbReference>
<dbReference type="PIRSF" id="PIRSF005384">
    <property type="entry name" value="RpiB_LacA_B"/>
    <property type="match status" value="1"/>
</dbReference>
<organism evidence="4 5">
    <name type="scientific">Metabacillus idriensis</name>
    <dbReference type="NCBI Taxonomy" id="324768"/>
    <lineage>
        <taxon>Bacteria</taxon>
        <taxon>Bacillati</taxon>
        <taxon>Bacillota</taxon>
        <taxon>Bacilli</taxon>
        <taxon>Bacillales</taxon>
        <taxon>Bacillaceae</taxon>
        <taxon>Metabacillus</taxon>
    </lineage>
</organism>
<dbReference type="InterPro" id="IPR036569">
    <property type="entry name" value="RpiB_LacA_LacB_sf"/>
</dbReference>
<evidence type="ECO:0000256" key="1">
    <source>
        <dbReference type="ARBA" id="ARBA00008754"/>
    </source>
</evidence>
<dbReference type="RefSeq" id="WP_070877384.1">
    <property type="nucleotide sequence ID" value="NZ_CAJFZX010000006.1"/>
</dbReference>
<keyword evidence="2 4" id="KW-0413">Isomerase</keyword>